<dbReference type="GeneID" id="36404423"/>
<name>A0A0P1AEK8_PLAHL</name>
<accession>A0A0P1AEK8</accession>
<dbReference type="RefSeq" id="XP_024575688.1">
    <property type="nucleotide sequence ID" value="XM_024724853.1"/>
</dbReference>
<protein>
    <submittedName>
        <fullName evidence="1">Uncharacterized protein</fullName>
    </submittedName>
</protein>
<keyword evidence="2" id="KW-1185">Reference proteome</keyword>
<dbReference type="AlphaFoldDB" id="A0A0P1AEK8"/>
<reference evidence="2" key="1">
    <citation type="submission" date="2014-09" db="EMBL/GenBank/DDBJ databases">
        <authorList>
            <person name="Sharma Rahul"/>
            <person name="Thines Marco"/>
        </authorList>
    </citation>
    <scope>NUCLEOTIDE SEQUENCE [LARGE SCALE GENOMIC DNA]</scope>
</reference>
<dbReference type="EMBL" id="CCYD01000409">
    <property type="protein sequence ID" value="CEG39319.1"/>
    <property type="molecule type" value="Genomic_DNA"/>
</dbReference>
<organism evidence="1 2">
    <name type="scientific">Plasmopara halstedii</name>
    <name type="common">Downy mildew of sunflower</name>
    <dbReference type="NCBI Taxonomy" id="4781"/>
    <lineage>
        <taxon>Eukaryota</taxon>
        <taxon>Sar</taxon>
        <taxon>Stramenopiles</taxon>
        <taxon>Oomycota</taxon>
        <taxon>Peronosporomycetes</taxon>
        <taxon>Peronosporales</taxon>
        <taxon>Peronosporaceae</taxon>
        <taxon>Plasmopara</taxon>
    </lineage>
</organism>
<evidence type="ECO:0000313" key="1">
    <source>
        <dbReference type="EMBL" id="CEG39319.1"/>
    </source>
</evidence>
<evidence type="ECO:0000313" key="2">
    <source>
        <dbReference type="Proteomes" id="UP000054928"/>
    </source>
</evidence>
<proteinExistence type="predicted"/>
<dbReference type="Proteomes" id="UP000054928">
    <property type="component" value="Unassembled WGS sequence"/>
</dbReference>
<sequence>MMGNWETCEQLRRKRSLQVEPNLQFGQGRAELPVCPQLNVIKQSNLDKDTVDEGYCPEAP</sequence>